<dbReference type="PANTHER" id="PTHR43236">
    <property type="entry name" value="ANTITOXIN HIGA1"/>
    <property type="match status" value="1"/>
</dbReference>
<accession>A0ABT7P827</accession>
<dbReference type="Pfam" id="PF01381">
    <property type="entry name" value="HTH_3"/>
    <property type="match status" value="1"/>
</dbReference>
<evidence type="ECO:0000313" key="3">
    <source>
        <dbReference type="EMBL" id="MDM3929432.1"/>
    </source>
</evidence>
<dbReference type="PROSITE" id="PS50943">
    <property type="entry name" value="HTH_CROC1"/>
    <property type="match status" value="1"/>
</dbReference>
<evidence type="ECO:0000259" key="2">
    <source>
        <dbReference type="PROSITE" id="PS50943"/>
    </source>
</evidence>
<name>A0ABT7P827_MYCIT</name>
<dbReference type="Proteomes" id="UP001529272">
    <property type="component" value="Unassembled WGS sequence"/>
</dbReference>
<gene>
    <name evidence="3" type="ORF">QRB35_25995</name>
</gene>
<dbReference type="SMART" id="SM00530">
    <property type="entry name" value="HTH_XRE"/>
    <property type="match status" value="1"/>
</dbReference>
<dbReference type="SUPFAM" id="SSF47413">
    <property type="entry name" value="lambda repressor-like DNA-binding domains"/>
    <property type="match status" value="1"/>
</dbReference>
<dbReference type="InterPro" id="IPR010359">
    <property type="entry name" value="IrrE_HExxH"/>
</dbReference>
<evidence type="ECO:0000256" key="1">
    <source>
        <dbReference type="ARBA" id="ARBA00007227"/>
    </source>
</evidence>
<protein>
    <submittedName>
        <fullName evidence="3">XRE family transcriptional regulator</fullName>
    </submittedName>
</protein>
<dbReference type="Pfam" id="PF06114">
    <property type="entry name" value="Peptidase_M78"/>
    <property type="match status" value="1"/>
</dbReference>
<dbReference type="EMBL" id="JASZZX010000037">
    <property type="protein sequence ID" value="MDM3929432.1"/>
    <property type="molecule type" value="Genomic_DNA"/>
</dbReference>
<sequence length="339" mass="36951">MVFEPARLRVARELVGMSQGQLATQIGLSAAAISQFENGAARPSAETAAALGAALEVPAGFFTRPLAETHEGFFRSLRRSAVSDRRRARAVAHVAHDLAMAAAKENQFPASDVPRFTLDTLDASPSEVEETAAKVRAYYEVPPGPIDNVVELLERHGVVVIRLPLGSADVDAFSLPFADHPVVVLGSDKNDRARSRFDATHELAHLVMHGDQIWGTKEVETQAHRFAAAFLLPAAEIRGQLPTTVDWQTLFELKRRWQVSLAALLMRARTLGRMSERTYLTAVKAASARGWRRVEPVPLGSPEEPTLLLNYLSTAASQKARDYLPNALIDRIAAATHAA</sequence>
<dbReference type="Gene3D" id="1.10.10.2910">
    <property type="match status" value="1"/>
</dbReference>
<proteinExistence type="inferred from homology"/>
<reference evidence="3 4" key="2">
    <citation type="submission" date="2023-06" db="EMBL/GenBank/DDBJ databases">
        <title>Itaconate inhibition of nontuberculous mycobacteria.</title>
        <authorList>
            <person name="Breen P."/>
            <person name="Zimbric M."/>
            <person name="Caverly L."/>
        </authorList>
    </citation>
    <scope>NUCLEOTIDE SEQUENCE [LARGE SCALE GENOMIC DNA]</scope>
    <source>
        <strain evidence="3 4">FLAC1071</strain>
    </source>
</reference>
<reference evidence="4" key="1">
    <citation type="submission" date="2023-06" db="EMBL/GenBank/DDBJ databases">
        <title>Itaconate inhibition of nontuberculous mycobacteria.</title>
        <authorList>
            <person name="Spilker T."/>
        </authorList>
    </citation>
    <scope>NUCLEOTIDE SEQUENCE [LARGE SCALE GENOMIC DNA]</scope>
    <source>
        <strain evidence="4">FLAC1071</strain>
    </source>
</reference>
<dbReference type="Gene3D" id="1.10.260.40">
    <property type="entry name" value="lambda repressor-like DNA-binding domains"/>
    <property type="match status" value="1"/>
</dbReference>
<organism evidence="3 4">
    <name type="scientific">Mycobacterium intracellulare subsp. chimaera</name>
    <dbReference type="NCBI Taxonomy" id="222805"/>
    <lineage>
        <taxon>Bacteria</taxon>
        <taxon>Bacillati</taxon>
        <taxon>Actinomycetota</taxon>
        <taxon>Actinomycetes</taxon>
        <taxon>Mycobacteriales</taxon>
        <taxon>Mycobacteriaceae</taxon>
        <taxon>Mycobacterium</taxon>
        <taxon>Mycobacterium avium complex (MAC)</taxon>
    </lineage>
</organism>
<dbReference type="CDD" id="cd00093">
    <property type="entry name" value="HTH_XRE"/>
    <property type="match status" value="1"/>
</dbReference>
<feature type="domain" description="HTH cro/C1-type" evidence="2">
    <location>
        <begin position="8"/>
        <end position="62"/>
    </location>
</feature>
<dbReference type="InterPro" id="IPR052345">
    <property type="entry name" value="Rad_response_metalloprotease"/>
</dbReference>
<dbReference type="InterPro" id="IPR001387">
    <property type="entry name" value="Cro/C1-type_HTH"/>
</dbReference>
<dbReference type="InterPro" id="IPR010982">
    <property type="entry name" value="Lambda_DNA-bd_dom_sf"/>
</dbReference>
<comment type="similarity">
    <text evidence="1">Belongs to the short-chain fatty acyl-CoA assimilation regulator (ScfR) family.</text>
</comment>
<evidence type="ECO:0000313" key="4">
    <source>
        <dbReference type="Proteomes" id="UP001529272"/>
    </source>
</evidence>
<keyword evidence="4" id="KW-1185">Reference proteome</keyword>
<dbReference type="PANTHER" id="PTHR43236:SF1">
    <property type="entry name" value="BLL7220 PROTEIN"/>
    <property type="match status" value="1"/>
</dbReference>
<comment type="caution">
    <text evidence="3">The sequence shown here is derived from an EMBL/GenBank/DDBJ whole genome shotgun (WGS) entry which is preliminary data.</text>
</comment>